<dbReference type="GO" id="GO:0005886">
    <property type="term" value="C:plasma membrane"/>
    <property type="evidence" value="ECO:0007669"/>
    <property type="project" value="TreeGrafter"/>
</dbReference>
<reference evidence="12" key="1">
    <citation type="submission" date="2020-10" db="EMBL/GenBank/DDBJ databases">
        <title>Chromosome-scale genome assembly of the Allis shad, Alosa alosa.</title>
        <authorList>
            <person name="Margot Z."/>
            <person name="Christophe K."/>
            <person name="Cabau C."/>
            <person name="Louis A."/>
            <person name="Berthelot C."/>
            <person name="Parey E."/>
            <person name="Roest Crollius H."/>
            <person name="Montfort J."/>
            <person name="Robinson-Rechavi M."/>
            <person name="Bucao C."/>
            <person name="Bouchez O."/>
            <person name="Gislard M."/>
            <person name="Lluch J."/>
            <person name="Milhes M."/>
            <person name="Lampietro C."/>
            <person name="Lopez Roques C."/>
            <person name="Donnadieu C."/>
            <person name="Braasch I."/>
            <person name="Desvignes T."/>
            <person name="Postlethwait J."/>
            <person name="Bobe J."/>
            <person name="Guiguen Y."/>
        </authorList>
    </citation>
    <scope>NUCLEOTIDE SEQUENCE</scope>
    <source>
        <strain evidence="12">M-15738</strain>
        <tissue evidence="12">Blood</tissue>
    </source>
</reference>
<feature type="region of interest" description="Disordered" evidence="8">
    <location>
        <begin position="539"/>
        <end position="568"/>
    </location>
</feature>
<evidence type="ECO:0000256" key="2">
    <source>
        <dbReference type="ARBA" id="ARBA00022692"/>
    </source>
</evidence>
<keyword evidence="13" id="KW-1185">Reference proteome</keyword>
<name>A0AAV6FZT0_9TELE</name>
<evidence type="ECO:0000256" key="1">
    <source>
        <dbReference type="ARBA" id="ARBA00004479"/>
    </source>
</evidence>
<organism evidence="12 13">
    <name type="scientific">Alosa alosa</name>
    <name type="common">allis shad</name>
    <dbReference type="NCBI Taxonomy" id="278164"/>
    <lineage>
        <taxon>Eukaryota</taxon>
        <taxon>Metazoa</taxon>
        <taxon>Chordata</taxon>
        <taxon>Craniata</taxon>
        <taxon>Vertebrata</taxon>
        <taxon>Euteleostomi</taxon>
        <taxon>Actinopterygii</taxon>
        <taxon>Neopterygii</taxon>
        <taxon>Teleostei</taxon>
        <taxon>Clupei</taxon>
        <taxon>Clupeiformes</taxon>
        <taxon>Clupeoidei</taxon>
        <taxon>Clupeidae</taxon>
        <taxon>Alosa</taxon>
    </lineage>
</organism>
<accession>A0AAV6FZT0</accession>
<evidence type="ECO:0000256" key="10">
    <source>
        <dbReference type="SAM" id="SignalP"/>
    </source>
</evidence>
<feature type="compositionally biased region" description="Basic and acidic residues" evidence="8">
    <location>
        <begin position="545"/>
        <end position="568"/>
    </location>
</feature>
<evidence type="ECO:0000256" key="7">
    <source>
        <dbReference type="ARBA" id="ARBA00023319"/>
    </source>
</evidence>
<evidence type="ECO:0000256" key="9">
    <source>
        <dbReference type="SAM" id="Phobius"/>
    </source>
</evidence>
<dbReference type="GO" id="GO:0050839">
    <property type="term" value="F:cell adhesion molecule binding"/>
    <property type="evidence" value="ECO:0007669"/>
    <property type="project" value="TreeGrafter"/>
</dbReference>
<keyword evidence="3 9" id="KW-1133">Transmembrane helix</keyword>
<sequence>MHSAAILAGVFLSLLHQVCPQEIITSQYGETIHIPCGPQDSRSEEPFLIKWKYEDKVDGTSGDLLVKRKTNATITASDEFKGRVSIGKDDSLLITNAVLSDQKTYTCMMVMISDISEHSMQVLIRKSPETVELTNNPAAVETGKRTTIGECSADDANPAAKLTWYRNDKPLEHDGKGIVITVSETVDASTGLTSSVSELQYSVEKEDMGALFSCGVQDSALRSKAVNFTINYPTEKVSLEVVTPGLLLEGADVMLRCRADGNPPPSSYVFYLQGKEVTVEDQTSYTLTGVTRDQSGEYKCSPSGDTSLVASHNITVHYLDVALSPSGKLVKAAGEPLPITLEKDASGKVTVAWTKNNASLTEEPQFERLKYSDSGLYECKVSMGDLVSTHSFELLVEGAPVITSLKEELSADGAHKVLSCEAEGFPKPTVEWSGINGTNVEESDYVDGRVTHQLTVVPRANLTVTCLVMNNLGMDSKTTEVSSLLVSHIDDTEVKRMDKQDQTEESGDPAKLAVGIVLGLILVTLALGLGYWFYIKKSKQGSWKTGEKEAGNTEESKKLEEVPQKAEV</sequence>
<keyword evidence="2 9" id="KW-0812">Transmembrane</keyword>
<feature type="domain" description="Ig-like" evidence="11">
    <location>
        <begin position="128"/>
        <end position="227"/>
    </location>
</feature>
<proteinExistence type="predicted"/>
<dbReference type="InterPro" id="IPR007110">
    <property type="entry name" value="Ig-like_dom"/>
</dbReference>
<dbReference type="InterPro" id="IPR036179">
    <property type="entry name" value="Ig-like_dom_sf"/>
</dbReference>
<gene>
    <name evidence="12" type="ORF">AALO_G00211500</name>
</gene>
<evidence type="ECO:0000256" key="5">
    <source>
        <dbReference type="ARBA" id="ARBA00023157"/>
    </source>
</evidence>
<comment type="subcellular location">
    <subcellularLocation>
        <location evidence="1">Membrane</location>
        <topology evidence="1">Single-pass type I membrane protein</topology>
    </subcellularLocation>
</comment>
<dbReference type="Proteomes" id="UP000823561">
    <property type="component" value="Chromosome 16"/>
</dbReference>
<keyword evidence="7" id="KW-0393">Immunoglobulin domain</keyword>
<dbReference type="InterPro" id="IPR013783">
    <property type="entry name" value="Ig-like_fold"/>
</dbReference>
<feature type="domain" description="Ig-like" evidence="11">
    <location>
        <begin position="233"/>
        <end position="315"/>
    </location>
</feature>
<dbReference type="EMBL" id="JADWDJ010000016">
    <property type="protein sequence ID" value="KAG5268339.1"/>
    <property type="molecule type" value="Genomic_DNA"/>
</dbReference>
<dbReference type="InterPro" id="IPR013162">
    <property type="entry name" value="CD80_C2-set"/>
</dbReference>
<dbReference type="AlphaFoldDB" id="A0AAV6FZT0"/>
<evidence type="ECO:0000313" key="12">
    <source>
        <dbReference type="EMBL" id="KAG5268339.1"/>
    </source>
</evidence>
<comment type="caution">
    <text evidence="12">The sequence shown here is derived from an EMBL/GenBank/DDBJ whole genome shotgun (WGS) entry which is preliminary data.</text>
</comment>
<evidence type="ECO:0000256" key="4">
    <source>
        <dbReference type="ARBA" id="ARBA00023136"/>
    </source>
</evidence>
<dbReference type="GO" id="GO:0098609">
    <property type="term" value="P:cell-cell adhesion"/>
    <property type="evidence" value="ECO:0007669"/>
    <property type="project" value="TreeGrafter"/>
</dbReference>
<dbReference type="SMART" id="SM00406">
    <property type="entry name" value="IGv"/>
    <property type="match status" value="2"/>
</dbReference>
<dbReference type="GO" id="GO:0005911">
    <property type="term" value="C:cell-cell junction"/>
    <property type="evidence" value="ECO:0007669"/>
    <property type="project" value="TreeGrafter"/>
</dbReference>
<dbReference type="SMART" id="SM00409">
    <property type="entry name" value="IG"/>
    <property type="match status" value="3"/>
</dbReference>
<dbReference type="SMART" id="SM00408">
    <property type="entry name" value="IGc2"/>
    <property type="match status" value="2"/>
</dbReference>
<protein>
    <recommendedName>
        <fullName evidence="11">Ig-like domain-containing protein</fullName>
    </recommendedName>
</protein>
<dbReference type="Gene3D" id="2.60.40.10">
    <property type="entry name" value="Immunoglobulins"/>
    <property type="match status" value="4"/>
</dbReference>
<dbReference type="Pfam" id="PF08205">
    <property type="entry name" value="C2-set_2"/>
    <property type="match status" value="1"/>
</dbReference>
<dbReference type="Pfam" id="PF13927">
    <property type="entry name" value="Ig_3"/>
    <property type="match status" value="1"/>
</dbReference>
<dbReference type="InterPro" id="IPR013106">
    <property type="entry name" value="Ig_V-set"/>
</dbReference>
<dbReference type="InterPro" id="IPR051275">
    <property type="entry name" value="Cell_adhesion_signaling"/>
</dbReference>
<evidence type="ECO:0000256" key="8">
    <source>
        <dbReference type="SAM" id="MobiDB-lite"/>
    </source>
</evidence>
<evidence type="ECO:0000256" key="3">
    <source>
        <dbReference type="ARBA" id="ARBA00022989"/>
    </source>
</evidence>
<feature type="domain" description="Ig-like" evidence="11">
    <location>
        <begin position="29"/>
        <end position="123"/>
    </location>
</feature>
<dbReference type="InterPro" id="IPR003599">
    <property type="entry name" value="Ig_sub"/>
</dbReference>
<feature type="chain" id="PRO_5043327665" description="Ig-like domain-containing protein" evidence="10">
    <location>
        <begin position="21"/>
        <end position="568"/>
    </location>
</feature>
<dbReference type="PROSITE" id="PS50835">
    <property type="entry name" value="IG_LIKE"/>
    <property type="match status" value="4"/>
</dbReference>
<feature type="domain" description="Ig-like" evidence="11">
    <location>
        <begin position="400"/>
        <end position="482"/>
    </location>
</feature>
<keyword evidence="5" id="KW-1015">Disulfide bond</keyword>
<keyword evidence="6" id="KW-0325">Glycoprotein</keyword>
<dbReference type="CDD" id="cd00096">
    <property type="entry name" value="Ig"/>
    <property type="match status" value="1"/>
</dbReference>
<evidence type="ECO:0000256" key="6">
    <source>
        <dbReference type="ARBA" id="ARBA00023180"/>
    </source>
</evidence>
<dbReference type="PANTHER" id="PTHR11640:SF148">
    <property type="entry name" value="CD166 ANTIGEN HOMOLOG A"/>
    <property type="match status" value="1"/>
</dbReference>
<dbReference type="InterPro" id="IPR003598">
    <property type="entry name" value="Ig_sub2"/>
</dbReference>
<keyword evidence="4 9" id="KW-0472">Membrane</keyword>
<keyword evidence="10" id="KW-0732">Signal</keyword>
<feature type="transmembrane region" description="Helical" evidence="9">
    <location>
        <begin position="512"/>
        <end position="534"/>
    </location>
</feature>
<dbReference type="Pfam" id="PF07686">
    <property type="entry name" value="V-set"/>
    <property type="match status" value="1"/>
</dbReference>
<dbReference type="SUPFAM" id="SSF48726">
    <property type="entry name" value="Immunoglobulin"/>
    <property type="match status" value="4"/>
</dbReference>
<evidence type="ECO:0000313" key="13">
    <source>
        <dbReference type="Proteomes" id="UP000823561"/>
    </source>
</evidence>
<feature type="signal peptide" evidence="10">
    <location>
        <begin position="1"/>
        <end position="20"/>
    </location>
</feature>
<dbReference type="PANTHER" id="PTHR11640">
    <property type="entry name" value="NEPHRIN"/>
    <property type="match status" value="1"/>
</dbReference>
<evidence type="ECO:0000259" key="11">
    <source>
        <dbReference type="PROSITE" id="PS50835"/>
    </source>
</evidence>